<proteinExistence type="predicted"/>
<protein>
    <submittedName>
        <fullName evidence="1">Uncharacterized protein</fullName>
    </submittedName>
</protein>
<evidence type="ECO:0000313" key="2">
    <source>
        <dbReference type="Proteomes" id="UP000050360"/>
    </source>
</evidence>
<name>A0A0P8AK75_9EURY</name>
<dbReference type="AlphaFoldDB" id="A0A0P8AK75"/>
<sequence length="133" mass="15015">MTEIITESQIRKNFHTAAGNFKRCLRSIGYKDVKVTYPLDVLENEELKTTFVIDYGEYNPSSINIRMKAKGVWTYIYAPQLPEGHPERIPIPEDAERLYGETGEVIACEQCGCIDFTNEGGEHSCAICCQSKS</sequence>
<dbReference type="EMBL" id="LKCM01000019">
    <property type="protein sequence ID" value="KPQ45182.1"/>
    <property type="molecule type" value="Genomic_DNA"/>
</dbReference>
<comment type="caution">
    <text evidence="1">The sequence shown here is derived from an EMBL/GenBank/DDBJ whole genome shotgun (WGS) entry which is preliminary data.</text>
</comment>
<reference evidence="1 2" key="1">
    <citation type="submission" date="2015-09" db="EMBL/GenBank/DDBJ databases">
        <title>A metagenomics-based metabolic model of nitrate-dependent anaerobic oxidation of methane by Methanoperedens-like archaea.</title>
        <authorList>
            <person name="Arshad A."/>
            <person name="Speth D.R."/>
            <person name="De Graaf R.M."/>
            <person name="Op Den Camp H.J."/>
            <person name="Jetten M.S."/>
            <person name="Welte C.U."/>
        </authorList>
    </citation>
    <scope>NUCLEOTIDE SEQUENCE [LARGE SCALE GENOMIC DNA]</scope>
</reference>
<organism evidence="1 2">
    <name type="scientific">Candidatus Methanoperedens nitratireducens</name>
    <dbReference type="NCBI Taxonomy" id="1392998"/>
    <lineage>
        <taxon>Archaea</taxon>
        <taxon>Methanobacteriati</taxon>
        <taxon>Methanobacteriota</taxon>
        <taxon>Stenosarchaea group</taxon>
        <taxon>Methanomicrobia</taxon>
        <taxon>Methanosarcinales</taxon>
        <taxon>ANME-2 cluster</taxon>
        <taxon>Candidatus Methanoperedentaceae</taxon>
        <taxon>Candidatus Methanoperedens</taxon>
    </lineage>
</organism>
<dbReference type="Proteomes" id="UP000050360">
    <property type="component" value="Unassembled WGS sequence"/>
</dbReference>
<evidence type="ECO:0000313" key="1">
    <source>
        <dbReference type="EMBL" id="KPQ45182.1"/>
    </source>
</evidence>
<accession>A0A0P8AK75</accession>
<gene>
    <name evidence="1" type="ORF">MPEBLZ_00265</name>
</gene>